<dbReference type="Proteomes" id="UP000267128">
    <property type="component" value="Unassembled WGS sequence"/>
</dbReference>
<name>A0A3N0CRX9_9ACTN</name>
<dbReference type="InterPro" id="IPR021456">
    <property type="entry name" value="DUF3107"/>
</dbReference>
<organism evidence="1 2">
    <name type="scientific">Nocardioides marmoriginsengisoli</name>
    <dbReference type="NCBI Taxonomy" id="661483"/>
    <lineage>
        <taxon>Bacteria</taxon>
        <taxon>Bacillati</taxon>
        <taxon>Actinomycetota</taxon>
        <taxon>Actinomycetes</taxon>
        <taxon>Propionibacteriales</taxon>
        <taxon>Nocardioidaceae</taxon>
        <taxon>Nocardioides</taxon>
    </lineage>
</organism>
<evidence type="ECO:0000313" key="2">
    <source>
        <dbReference type="Proteomes" id="UP000267128"/>
    </source>
</evidence>
<keyword evidence="2" id="KW-1185">Reference proteome</keyword>
<sequence length="73" mass="7683">MEVKIGVTHANRELVVDTDLDAAAVEDQVRGALTDGGVLSLTDAKGRRIVVPAEKIAYIEISTSTAGQVGFRS</sequence>
<reference evidence="1 2" key="1">
    <citation type="submission" date="2018-11" db="EMBL/GenBank/DDBJ databases">
        <authorList>
            <person name="Li F."/>
        </authorList>
    </citation>
    <scope>NUCLEOTIDE SEQUENCE [LARGE SCALE GENOMIC DNA]</scope>
    <source>
        <strain evidence="1 2">Gsoil 097</strain>
    </source>
</reference>
<protein>
    <submittedName>
        <fullName evidence="1">DUF3107 domain-containing protein</fullName>
    </submittedName>
</protein>
<accession>A0A3N0CRX9</accession>
<evidence type="ECO:0000313" key="1">
    <source>
        <dbReference type="EMBL" id="RNL66217.1"/>
    </source>
</evidence>
<dbReference type="Pfam" id="PF11305">
    <property type="entry name" value="DUF3107"/>
    <property type="match status" value="1"/>
</dbReference>
<gene>
    <name evidence="1" type="ORF">EFK50_00910</name>
</gene>
<dbReference type="EMBL" id="RJSE01000001">
    <property type="protein sequence ID" value="RNL66217.1"/>
    <property type="molecule type" value="Genomic_DNA"/>
</dbReference>
<comment type="caution">
    <text evidence="1">The sequence shown here is derived from an EMBL/GenBank/DDBJ whole genome shotgun (WGS) entry which is preliminary data.</text>
</comment>
<dbReference type="OrthoDB" id="3268468at2"/>
<dbReference type="AlphaFoldDB" id="A0A3N0CRX9"/>
<proteinExistence type="predicted"/>
<dbReference type="RefSeq" id="WP_123225662.1">
    <property type="nucleotide sequence ID" value="NZ_RJSE01000001.1"/>
</dbReference>